<feature type="chain" id="PRO_5046910424" evidence="4">
    <location>
        <begin position="21"/>
        <end position="160"/>
    </location>
</feature>
<dbReference type="Proteomes" id="UP001595914">
    <property type="component" value="Unassembled WGS sequence"/>
</dbReference>
<evidence type="ECO:0000313" key="7">
    <source>
        <dbReference type="Proteomes" id="UP001595914"/>
    </source>
</evidence>
<evidence type="ECO:0000256" key="4">
    <source>
        <dbReference type="SAM" id="SignalP"/>
    </source>
</evidence>
<dbReference type="Pfam" id="PF26580">
    <property type="entry name" value="Mtb12_C"/>
    <property type="match status" value="1"/>
</dbReference>
<organism evidence="6 7">
    <name type="scientific">Rhodococcus kronopolitis</name>
    <dbReference type="NCBI Taxonomy" id="1460226"/>
    <lineage>
        <taxon>Bacteria</taxon>
        <taxon>Bacillati</taxon>
        <taxon>Actinomycetota</taxon>
        <taxon>Actinomycetes</taxon>
        <taxon>Mycobacteriales</taxon>
        <taxon>Nocardiaceae</taxon>
        <taxon>Rhodococcus</taxon>
    </lineage>
</organism>
<dbReference type="EMBL" id="JBHSFO010000005">
    <property type="protein sequence ID" value="MFC4604529.1"/>
    <property type="molecule type" value="Genomic_DNA"/>
</dbReference>
<evidence type="ECO:0000256" key="3">
    <source>
        <dbReference type="SAM" id="MobiDB-lite"/>
    </source>
</evidence>
<reference evidence="7" key="1">
    <citation type="journal article" date="2019" name="Int. J. Syst. Evol. Microbiol.">
        <title>The Global Catalogue of Microorganisms (GCM) 10K type strain sequencing project: providing services to taxonomists for standard genome sequencing and annotation.</title>
        <authorList>
            <consortium name="The Broad Institute Genomics Platform"/>
            <consortium name="The Broad Institute Genome Sequencing Center for Infectious Disease"/>
            <person name="Wu L."/>
            <person name="Ma J."/>
        </authorList>
    </citation>
    <scope>NUCLEOTIDE SEQUENCE [LARGE SCALE GENOMIC DNA]</scope>
    <source>
        <strain evidence="7">CCUG 54520</strain>
    </source>
</reference>
<protein>
    <submittedName>
        <fullName evidence="6">Nuclear transport factor 2 family protein</fullName>
    </submittedName>
</protein>
<sequence>MIIRKSLVVVAATLAAVGVASCSSDESSTADSTTTASATTEATTEAAADAPSTDALNATLVTFFDPAVPTADKVAVIVNGEKQAAVLEQFNGVLKGYPLTTEVTAVTPVDADTVKATATITGPHGGAPTDLTFDQVDGKWVISDTAVCTIFSMGRLTCVS</sequence>
<evidence type="ECO:0000256" key="1">
    <source>
        <dbReference type="ARBA" id="ARBA00022729"/>
    </source>
</evidence>
<dbReference type="PROSITE" id="PS51257">
    <property type="entry name" value="PROKAR_LIPOPROTEIN"/>
    <property type="match status" value="1"/>
</dbReference>
<feature type="region of interest" description="Disordered" evidence="3">
    <location>
        <begin position="24"/>
        <end position="50"/>
    </location>
</feature>
<accession>A0ABV9FW99</accession>
<name>A0ABV9FW99_9NOCA</name>
<evidence type="ECO:0000313" key="6">
    <source>
        <dbReference type="EMBL" id="MFC4604529.1"/>
    </source>
</evidence>
<keyword evidence="7" id="KW-1185">Reference proteome</keyword>
<evidence type="ECO:0000259" key="5">
    <source>
        <dbReference type="Pfam" id="PF26580"/>
    </source>
</evidence>
<comment type="similarity">
    <text evidence="2">Belongs to the MTB12 family.</text>
</comment>
<comment type="caution">
    <text evidence="6">The sequence shown here is derived from an EMBL/GenBank/DDBJ whole genome shotgun (WGS) entry which is preliminary data.</text>
</comment>
<dbReference type="RefSeq" id="WP_378417410.1">
    <property type="nucleotide sequence ID" value="NZ_JBHSFO010000005.1"/>
</dbReference>
<proteinExistence type="inferred from homology"/>
<feature type="signal peptide" evidence="4">
    <location>
        <begin position="1"/>
        <end position="20"/>
    </location>
</feature>
<dbReference type="InterPro" id="IPR058644">
    <property type="entry name" value="Mtb12-like_C"/>
</dbReference>
<gene>
    <name evidence="6" type="ORF">ACFO6S_12605</name>
</gene>
<feature type="domain" description="Low molecular weight antigen MTB12-like C-terminal" evidence="5">
    <location>
        <begin position="49"/>
        <end position="158"/>
    </location>
</feature>
<evidence type="ECO:0000256" key="2">
    <source>
        <dbReference type="ARBA" id="ARBA00093774"/>
    </source>
</evidence>
<keyword evidence="1 4" id="KW-0732">Signal</keyword>